<protein>
    <submittedName>
        <fullName evidence="1">Uncharacterized protein</fullName>
    </submittedName>
</protein>
<accession>A0ACC2D9Z8</accession>
<reference evidence="2" key="1">
    <citation type="journal article" date="2024" name="Proc. Natl. Acad. Sci. U.S.A.">
        <title>Extraordinary preservation of gene collinearity over three hundred million years revealed in homosporous lycophytes.</title>
        <authorList>
            <person name="Li C."/>
            <person name="Wickell D."/>
            <person name="Kuo L.Y."/>
            <person name="Chen X."/>
            <person name="Nie B."/>
            <person name="Liao X."/>
            <person name="Peng D."/>
            <person name="Ji J."/>
            <person name="Jenkins J."/>
            <person name="Williams M."/>
            <person name="Shu S."/>
            <person name="Plott C."/>
            <person name="Barry K."/>
            <person name="Rajasekar S."/>
            <person name="Grimwood J."/>
            <person name="Han X."/>
            <person name="Sun S."/>
            <person name="Hou Z."/>
            <person name="He W."/>
            <person name="Dai G."/>
            <person name="Sun C."/>
            <person name="Schmutz J."/>
            <person name="Leebens-Mack J.H."/>
            <person name="Li F.W."/>
            <person name="Wang L."/>
        </authorList>
    </citation>
    <scope>NUCLEOTIDE SEQUENCE [LARGE SCALE GENOMIC DNA]</scope>
    <source>
        <strain evidence="2">cv. PW_Plant_1</strain>
    </source>
</reference>
<evidence type="ECO:0000313" key="1">
    <source>
        <dbReference type="EMBL" id="KAJ7551059.1"/>
    </source>
</evidence>
<sequence>MAVYKSFLSTPSDICALLCSGDLHSTGDCRADFPISEWLHRVILQPCFQRTLFSAFYILFFVGFLSLAFYKFRKASKGNGHHQTVAERGNKWVLLIVLTLLVILANTLLSLWLAWLGFQKIWHVAIYEILFSATESATWMASLLILAPKREPSSPFCMTLPTLRAWWIVNFLSSSFVVASAICSYVAGEMHSRHVLVSDVVALATLLITLVMLLLSRGGLIRRSATRSKCSDLAEPLLPDQIQLREALDAQKLTGYANAGVVSKALFLWLNPLLALGSRTAIQTDDVPCLKKEDNCEHVFEAFQEKWKWQSGSKSLAFALLGSLWLMFVVTGCLAVVKLCVMYVGPLMIQQFIDFTAKKDGSWTEGTELVLLLFVAKCTEVLTDHQRNFISAKLSLAAKSILIAAVYRKSLRLSTAARQKHGTGQIVNYMSVDVQEVATFTTNIHDLWIMPLQIIMALAILFRVVGISTLAGLGTMVVILTICLFIASYQQHFWLKIMASKDSRLKVTNEALANMKIIKMQAWQDWFCQKIEDARRTELSWISKIMYLASVSIFLLWLSPLAVSVITFGTCVLLKIQLTAGRVFTAIATFRILQEPLRSFPSTIMAAAQAYVSLKRLVNYFESEELDQGAVQKLPYGEDFAITIKGASFKWQRSSEKCILTNINLQARPGSLVAIIGTVGSGKSGLLACILGEMEKLSGTVIISGQTAYVAQTAWIQNGTIQENILFGKPMNQALYQKTLRACALKSDLSQMPHGDQTEIGERGINLSGGQKQRIQLARAVYQDADIYLLDDVFSAVDAHTGTKLFWECIRGALASKTVLLVTHQVEFLHGADCILVMKEGEIVQSGKYEDLLKYGVDFGALIDAHNTALNSMNMEEAGSEGSGVDTNLHANYSMSPGSAFILAAQGSPFRNAVLSPLSSSPSALARQVVFEKQISQRRSINSEDSKKMDVIGKNSNLIEEEERATGRVDKAVYWAYATKVFGGAHVIILILIQTGWQALQIASDFWLADATSSKNQANFKPTRFITVYTGLAIGSGIFVLIRAMLISFASLKTTQAFYLTMLRSVFHAPMSFFDTTPTGRILSRSSTDQVTVDFDVPFGFGTVLAVGFQMLGVLFVTSCITWELVLVVLPMAWISLSYQRYFIATSRELTRLGSITQAPVIHHFSETISGFMTVRAFGYEEKFNDVNNERVNTNLRITFHNAAANEWFGARIEILGICLLCSSALLLVLLPKNFIQPELVGLSLSYGLAINDTLFYVVLFSSQLEQKMVSVERILQYTGLTKEQPAETENKHPNEAWPNHGSIAVQGLQLRYRPDTPLVLKGLTFTIRGGEKLGIVGLTGSGKSSIIQALFRLVEPAGGKILIDGVDITTISLNDLRSRISIIPQEPTLFEGSIRSNMDPLGKHTDQEIWEVLEKCQLATYVREKEDRLDSQVAENGENWSMGQRQLFCLGRALLKHSRILILDEATASVDTQTDLVLQNTIKFEFSSCTIISIAHRIPSVMDSDKVLALESGKVKEFGSPAALMQQPSSLFASLVHEYWNRSRSTQSVQGASDNAVQQ</sequence>
<dbReference type="EMBL" id="CM055098">
    <property type="protein sequence ID" value="KAJ7551059.1"/>
    <property type="molecule type" value="Genomic_DNA"/>
</dbReference>
<keyword evidence="2" id="KW-1185">Reference proteome</keyword>
<organism evidence="1 2">
    <name type="scientific">Diphasiastrum complanatum</name>
    <name type="common">Issler's clubmoss</name>
    <name type="synonym">Lycopodium complanatum</name>
    <dbReference type="NCBI Taxonomy" id="34168"/>
    <lineage>
        <taxon>Eukaryota</taxon>
        <taxon>Viridiplantae</taxon>
        <taxon>Streptophyta</taxon>
        <taxon>Embryophyta</taxon>
        <taxon>Tracheophyta</taxon>
        <taxon>Lycopodiopsida</taxon>
        <taxon>Lycopodiales</taxon>
        <taxon>Lycopodiaceae</taxon>
        <taxon>Lycopodioideae</taxon>
        <taxon>Diphasiastrum</taxon>
    </lineage>
</organism>
<dbReference type="Proteomes" id="UP001162992">
    <property type="component" value="Chromosome 7"/>
</dbReference>
<evidence type="ECO:0000313" key="2">
    <source>
        <dbReference type="Proteomes" id="UP001162992"/>
    </source>
</evidence>
<name>A0ACC2D9Z8_DIPCM</name>
<proteinExistence type="predicted"/>
<gene>
    <name evidence="1" type="ORF">O6H91_07G132200</name>
</gene>
<comment type="caution">
    <text evidence="1">The sequence shown here is derived from an EMBL/GenBank/DDBJ whole genome shotgun (WGS) entry which is preliminary data.</text>
</comment>